<reference evidence="2" key="1">
    <citation type="submission" date="2016-04" db="EMBL/GenBank/DDBJ databases">
        <authorList>
            <person name="Evans L.H."/>
            <person name="Alamgir A."/>
            <person name="Owens N."/>
            <person name="Weber N.D."/>
            <person name="Virtaneva K."/>
            <person name="Barbian K."/>
            <person name="Babar A."/>
            <person name="Rosenke K."/>
        </authorList>
    </citation>
    <scope>NUCLEOTIDE SEQUENCE</scope>
    <source>
        <strain evidence="2">86</strain>
    </source>
</reference>
<dbReference type="Pfam" id="PF03167">
    <property type="entry name" value="UDG"/>
    <property type="match status" value="1"/>
</dbReference>
<evidence type="ECO:0000259" key="1">
    <source>
        <dbReference type="SMART" id="SM00986"/>
    </source>
</evidence>
<dbReference type="PANTHER" id="PTHR42160:SF1">
    <property type="entry name" value="URACIL-DNA GLYCOSYLASE SUPERFAMILY PROTEIN"/>
    <property type="match status" value="1"/>
</dbReference>
<gene>
    <name evidence="2" type="ORF">KL86CLO1_10051</name>
</gene>
<accession>A0A212IUN8</accession>
<dbReference type="SMART" id="SM00987">
    <property type="entry name" value="UreE_C"/>
    <property type="match status" value="1"/>
</dbReference>
<dbReference type="InterPro" id="IPR005122">
    <property type="entry name" value="Uracil-DNA_glycosylase-like"/>
</dbReference>
<feature type="domain" description="Uracil-DNA glycosylase-like" evidence="1">
    <location>
        <begin position="34"/>
        <end position="190"/>
    </location>
</feature>
<proteinExistence type="predicted"/>
<sequence length="199" mass="22888">MEQVQSENELARLQVQIRQCRLCQDTFGFEPRPIVLGDRSAKIMQISQAPSKTVHETGRPFNDASGRKLRGEWYHISDDVFYDPDRFYIVSMAHCYPGKAPGGGDRRPPKVCAEHWLSREMPLVDNALYIIIGGIAAEFFFPGRGLTQLVFEDLQLRGKPAYVLPHPSPLNVKWFMDYPQFTAERMPKIREEIHRALDL</sequence>
<dbReference type="InterPro" id="IPR047124">
    <property type="entry name" value="HI_0220.2"/>
</dbReference>
<evidence type="ECO:0000313" key="2">
    <source>
        <dbReference type="EMBL" id="SBV90926.1"/>
    </source>
</evidence>
<protein>
    <submittedName>
        <fullName evidence="2">Uracil-DNA glycosylase family protein</fullName>
    </submittedName>
</protein>
<dbReference type="SMART" id="SM00986">
    <property type="entry name" value="UDG"/>
    <property type="match status" value="1"/>
</dbReference>
<dbReference type="SUPFAM" id="SSF52141">
    <property type="entry name" value="Uracil-DNA glycosylase-like"/>
    <property type="match status" value="1"/>
</dbReference>
<dbReference type="AlphaFoldDB" id="A0A212IUN8"/>
<name>A0A212IUN8_9FIRM</name>
<dbReference type="EMBL" id="FLUN01000001">
    <property type="protein sequence ID" value="SBV90926.1"/>
    <property type="molecule type" value="Genomic_DNA"/>
</dbReference>
<dbReference type="CDD" id="cd10033">
    <property type="entry name" value="UDG_like"/>
    <property type="match status" value="1"/>
</dbReference>
<dbReference type="Gene3D" id="3.40.470.10">
    <property type="entry name" value="Uracil-DNA glycosylase-like domain"/>
    <property type="match status" value="1"/>
</dbReference>
<organism evidence="2">
    <name type="scientific">uncultured Eubacteriales bacterium</name>
    <dbReference type="NCBI Taxonomy" id="172733"/>
    <lineage>
        <taxon>Bacteria</taxon>
        <taxon>Bacillati</taxon>
        <taxon>Bacillota</taxon>
        <taxon>Clostridia</taxon>
        <taxon>Eubacteriales</taxon>
        <taxon>environmental samples</taxon>
    </lineage>
</organism>
<dbReference type="InterPro" id="IPR036895">
    <property type="entry name" value="Uracil-DNA_glycosylase-like_sf"/>
</dbReference>
<dbReference type="PANTHER" id="PTHR42160">
    <property type="entry name" value="URACIL-DNA GLYCOSYLASE SUPERFAMILY PROTEIN"/>
    <property type="match status" value="1"/>
</dbReference>